<comment type="caution">
    <text evidence="1">The sequence shown here is derived from an EMBL/GenBank/DDBJ whole genome shotgun (WGS) entry which is preliminary data.</text>
</comment>
<dbReference type="EMBL" id="JBFOLK010000008">
    <property type="protein sequence ID" value="KAL2492692.1"/>
    <property type="molecule type" value="Genomic_DNA"/>
</dbReference>
<reference evidence="2" key="1">
    <citation type="submission" date="2024-07" db="EMBL/GenBank/DDBJ databases">
        <title>Two chromosome-level genome assemblies of Korean endemic species Abeliophyllum distichum and Forsythia ovata (Oleaceae).</title>
        <authorList>
            <person name="Jang H."/>
        </authorList>
    </citation>
    <scope>NUCLEOTIDE SEQUENCE [LARGE SCALE GENOMIC DNA]</scope>
</reference>
<evidence type="ECO:0000313" key="1">
    <source>
        <dbReference type="EMBL" id="KAL2492692.1"/>
    </source>
</evidence>
<protein>
    <submittedName>
        <fullName evidence="1">SWIM-type domain-containing protein</fullName>
    </submittedName>
</protein>
<name>A0ABD1RWB1_9LAMI</name>
<evidence type="ECO:0000313" key="2">
    <source>
        <dbReference type="Proteomes" id="UP001604336"/>
    </source>
</evidence>
<gene>
    <name evidence="1" type="ORF">Adt_28320</name>
</gene>
<dbReference type="AlphaFoldDB" id="A0ABD1RWB1"/>
<dbReference type="Proteomes" id="UP001604336">
    <property type="component" value="Unassembled WGS sequence"/>
</dbReference>
<sequence>MRRFVESVKKDCASNASKWKYYRTRTKCLEVVRGNSKEQFQILLDYCDQLKKSNVGSTIVLKTMIAGEPQLVLTVRMQCTPIVYAVVEAENKISWNWFLELSVDDIGVGDSQWWTLLVISKRA</sequence>
<proteinExistence type="predicted"/>
<organism evidence="1 2">
    <name type="scientific">Abeliophyllum distichum</name>
    <dbReference type="NCBI Taxonomy" id="126358"/>
    <lineage>
        <taxon>Eukaryota</taxon>
        <taxon>Viridiplantae</taxon>
        <taxon>Streptophyta</taxon>
        <taxon>Embryophyta</taxon>
        <taxon>Tracheophyta</taxon>
        <taxon>Spermatophyta</taxon>
        <taxon>Magnoliopsida</taxon>
        <taxon>eudicotyledons</taxon>
        <taxon>Gunneridae</taxon>
        <taxon>Pentapetalae</taxon>
        <taxon>asterids</taxon>
        <taxon>lamiids</taxon>
        <taxon>Lamiales</taxon>
        <taxon>Oleaceae</taxon>
        <taxon>Forsythieae</taxon>
        <taxon>Abeliophyllum</taxon>
    </lineage>
</organism>
<keyword evidence="2" id="KW-1185">Reference proteome</keyword>
<accession>A0ABD1RWB1</accession>